<keyword evidence="3" id="KW-1185">Reference proteome</keyword>
<dbReference type="PROSITE" id="PS50943">
    <property type="entry name" value="HTH_CROC1"/>
    <property type="match status" value="1"/>
</dbReference>
<evidence type="ECO:0000313" key="2">
    <source>
        <dbReference type="EMBL" id="RXZ61135.1"/>
    </source>
</evidence>
<dbReference type="OrthoDB" id="9781521at2"/>
<dbReference type="SUPFAM" id="SSF47413">
    <property type="entry name" value="lambda repressor-like DNA-binding domains"/>
    <property type="match status" value="1"/>
</dbReference>
<dbReference type="Proteomes" id="UP000291269">
    <property type="component" value="Unassembled WGS sequence"/>
</dbReference>
<reference evidence="2 3" key="1">
    <citation type="journal article" date="2019" name="Gut">
        <title>Antibiotics-induced monodominance of a novel gut bacterial order.</title>
        <authorList>
            <person name="Hildebrand F."/>
            <person name="Moitinho-Silva L."/>
            <person name="Blasche S."/>
            <person name="Jahn M.T."/>
            <person name="Gossmann T.I."/>
            <person name="Heuerta-Cepas J."/>
            <person name="Hercog R."/>
            <person name="Luetge M."/>
            <person name="Bahram M."/>
            <person name="Pryszlak A."/>
            <person name="Alves R.J."/>
            <person name="Waszak S.M."/>
            <person name="Zhu A."/>
            <person name="Ye L."/>
            <person name="Costea P.I."/>
            <person name="Aalvink S."/>
            <person name="Belzer C."/>
            <person name="Forslund S.K."/>
            <person name="Sunagawa S."/>
            <person name="Hentschel U."/>
            <person name="Merten C."/>
            <person name="Patil K.R."/>
            <person name="Benes V."/>
            <person name="Bork P."/>
        </authorList>
    </citation>
    <scope>NUCLEOTIDE SEQUENCE [LARGE SCALE GENOMIC DNA]</scope>
    <source>
        <strain evidence="2 3">HDS1380</strain>
    </source>
</reference>
<proteinExistence type="predicted"/>
<comment type="caution">
    <text evidence="2">The sequence shown here is derived from an EMBL/GenBank/DDBJ whole genome shotgun (WGS) entry which is preliminary data.</text>
</comment>
<dbReference type="SMART" id="SM00530">
    <property type="entry name" value="HTH_XRE"/>
    <property type="match status" value="1"/>
</dbReference>
<accession>A0A4Q2K982</accession>
<dbReference type="GO" id="GO:0003677">
    <property type="term" value="F:DNA binding"/>
    <property type="evidence" value="ECO:0007669"/>
    <property type="project" value="InterPro"/>
</dbReference>
<feature type="domain" description="HTH cro/C1-type" evidence="1">
    <location>
        <begin position="11"/>
        <end position="66"/>
    </location>
</feature>
<evidence type="ECO:0000313" key="3">
    <source>
        <dbReference type="Proteomes" id="UP000291269"/>
    </source>
</evidence>
<dbReference type="InterPro" id="IPR001387">
    <property type="entry name" value="Cro/C1-type_HTH"/>
</dbReference>
<protein>
    <submittedName>
        <fullName evidence="2">XRE family transcriptional regulator</fullName>
    </submittedName>
</protein>
<dbReference type="AlphaFoldDB" id="A0A4Q2K982"/>
<organism evidence="2 3">
    <name type="scientific">Candidatus Borkfalkia ceftriaxoniphila</name>
    <dbReference type="NCBI Taxonomy" id="2508949"/>
    <lineage>
        <taxon>Bacteria</taxon>
        <taxon>Bacillati</taxon>
        <taxon>Bacillota</taxon>
        <taxon>Clostridia</taxon>
        <taxon>Christensenellales</taxon>
        <taxon>Christensenellaceae</taxon>
        <taxon>Candidatus Borkfalkia</taxon>
    </lineage>
</organism>
<dbReference type="Gene3D" id="1.10.260.40">
    <property type="entry name" value="lambda repressor-like DNA-binding domains"/>
    <property type="match status" value="1"/>
</dbReference>
<dbReference type="CDD" id="cd00093">
    <property type="entry name" value="HTH_XRE"/>
    <property type="match status" value="1"/>
</dbReference>
<name>A0A4Q2K982_9FIRM</name>
<evidence type="ECO:0000259" key="1">
    <source>
        <dbReference type="PROSITE" id="PS50943"/>
    </source>
</evidence>
<dbReference type="EMBL" id="SDOZ01000002">
    <property type="protein sequence ID" value="RXZ61135.1"/>
    <property type="molecule type" value="Genomic_DNA"/>
</dbReference>
<gene>
    <name evidence="2" type="ORF">ESZ91_01760</name>
</gene>
<dbReference type="RefSeq" id="WP_129223516.1">
    <property type="nucleotide sequence ID" value="NZ_SDOZ01000002.1"/>
</dbReference>
<sequence>MKLIECIGKRIDNLLKERGLTQYELSERGGIPRSTINVIIGAKRKTTQIDTIYQIADTLGISLKQFFDDNLFDNISD</sequence>
<dbReference type="Pfam" id="PF12844">
    <property type="entry name" value="HTH_19"/>
    <property type="match status" value="1"/>
</dbReference>
<dbReference type="InterPro" id="IPR010982">
    <property type="entry name" value="Lambda_DNA-bd_dom_sf"/>
</dbReference>